<dbReference type="SUPFAM" id="SSF53850">
    <property type="entry name" value="Periplasmic binding protein-like II"/>
    <property type="match status" value="1"/>
</dbReference>
<name>A0A431VLX1_9PROT</name>
<dbReference type="GO" id="GO:0006865">
    <property type="term" value="P:amino acid transport"/>
    <property type="evidence" value="ECO:0007669"/>
    <property type="project" value="TreeGrafter"/>
</dbReference>
<reference evidence="7 8" key="1">
    <citation type="submission" date="2018-12" db="EMBL/GenBank/DDBJ databases">
        <authorList>
            <person name="Yang Y."/>
        </authorList>
    </citation>
    <scope>NUCLEOTIDE SEQUENCE [LARGE SCALE GENOMIC DNA]</scope>
    <source>
        <strain evidence="7 8">L-25-5w-1</strain>
    </source>
</reference>
<dbReference type="PROSITE" id="PS01039">
    <property type="entry name" value="SBP_BACTERIAL_3"/>
    <property type="match status" value="1"/>
</dbReference>
<dbReference type="AlphaFoldDB" id="A0A431VLX1"/>
<keyword evidence="3 5" id="KW-0732">Signal</keyword>
<gene>
    <name evidence="7" type="ORF">EJ903_05435</name>
</gene>
<feature type="domain" description="Solute-binding protein family 3/N-terminal" evidence="6">
    <location>
        <begin position="41"/>
        <end position="271"/>
    </location>
</feature>
<dbReference type="PROSITE" id="PS51318">
    <property type="entry name" value="TAT"/>
    <property type="match status" value="1"/>
</dbReference>
<evidence type="ECO:0000256" key="5">
    <source>
        <dbReference type="SAM" id="SignalP"/>
    </source>
</evidence>
<evidence type="ECO:0000259" key="6">
    <source>
        <dbReference type="SMART" id="SM00062"/>
    </source>
</evidence>
<dbReference type="PANTHER" id="PTHR30085">
    <property type="entry name" value="AMINO ACID ABC TRANSPORTER PERMEASE"/>
    <property type="match status" value="1"/>
</dbReference>
<dbReference type="InterPro" id="IPR018313">
    <property type="entry name" value="SBP_3_CS"/>
</dbReference>
<evidence type="ECO:0000256" key="1">
    <source>
        <dbReference type="ARBA" id="ARBA00010333"/>
    </source>
</evidence>
<organism evidence="7 8">
    <name type="scientific">Azospirillum griseum</name>
    <dbReference type="NCBI Taxonomy" id="2496639"/>
    <lineage>
        <taxon>Bacteria</taxon>
        <taxon>Pseudomonadati</taxon>
        <taxon>Pseudomonadota</taxon>
        <taxon>Alphaproteobacteria</taxon>
        <taxon>Rhodospirillales</taxon>
        <taxon>Azospirillaceae</taxon>
        <taxon>Azospirillum</taxon>
    </lineage>
</organism>
<evidence type="ECO:0000256" key="2">
    <source>
        <dbReference type="ARBA" id="ARBA00022448"/>
    </source>
</evidence>
<dbReference type="Gene3D" id="3.40.190.10">
    <property type="entry name" value="Periplasmic binding protein-like II"/>
    <property type="match status" value="2"/>
</dbReference>
<dbReference type="PANTHER" id="PTHR30085:SF7">
    <property type="entry name" value="AMINO-ACID ABC TRANSPORTER-BINDING PROTEIN YHDW-RELATED"/>
    <property type="match status" value="1"/>
</dbReference>
<feature type="signal peptide" evidence="5">
    <location>
        <begin position="1"/>
        <end position="29"/>
    </location>
</feature>
<proteinExistence type="inferred from homology"/>
<protein>
    <submittedName>
        <fullName evidence="7">Amino acid ABC transporter substrate-binding protein</fullName>
    </submittedName>
</protein>
<accession>A0A431VLX1</accession>
<evidence type="ECO:0000256" key="4">
    <source>
        <dbReference type="RuleBase" id="RU003744"/>
    </source>
</evidence>
<keyword evidence="8" id="KW-1185">Reference proteome</keyword>
<comment type="similarity">
    <text evidence="1 4">Belongs to the bacterial solute-binding protein 3 family.</text>
</comment>
<dbReference type="OrthoDB" id="9777941at2"/>
<dbReference type="InterPro" id="IPR051455">
    <property type="entry name" value="Bact_solute-bind_prot3"/>
</dbReference>
<dbReference type="RefSeq" id="WP_126612880.1">
    <property type="nucleotide sequence ID" value="NZ_JBHUCY010000004.1"/>
</dbReference>
<evidence type="ECO:0000313" key="8">
    <source>
        <dbReference type="Proteomes" id="UP000277007"/>
    </source>
</evidence>
<dbReference type="EMBL" id="RXMA01000003">
    <property type="protein sequence ID" value="RTR23011.1"/>
    <property type="molecule type" value="Genomic_DNA"/>
</dbReference>
<dbReference type="InterPro" id="IPR006311">
    <property type="entry name" value="TAT_signal"/>
</dbReference>
<sequence>MIVRRTVLRALGAACALFAALGASGPARAGGTFDAVKQRGHVVCGVNIGVSGFSAPDQQGRWTGLDIDLCRGIAAAMFGDPTRARFVPTSSAQRFTALQSGEVDVLTRNATQTLTRDTALGLNMAGVNFFDGQAFLVRKALGVDHVDKLAGAAICVMPGTTSEQNMADYFRTRGMAFTPVVIENVDELAGVFFSGRCDALSTDASQLAAIRATNAPDPSAFIILPQRISKEPLGPMVRQGDEEWFNLVKWTLSAMIEAEELGITQATVDRLLDSPSPEVARFLGVKPGFGKALGVDERWAYNIIKAVGNYGESFERNLGQGSPIKLERGMNNLWTKGGLVYSLPMR</sequence>
<dbReference type="Proteomes" id="UP000277007">
    <property type="component" value="Unassembled WGS sequence"/>
</dbReference>
<keyword evidence="2" id="KW-0813">Transport</keyword>
<evidence type="ECO:0000256" key="3">
    <source>
        <dbReference type="ARBA" id="ARBA00022729"/>
    </source>
</evidence>
<dbReference type="CDD" id="cd13692">
    <property type="entry name" value="PBP2_BztA"/>
    <property type="match status" value="1"/>
</dbReference>
<dbReference type="Pfam" id="PF00497">
    <property type="entry name" value="SBP_bac_3"/>
    <property type="match status" value="1"/>
</dbReference>
<dbReference type="SMART" id="SM00062">
    <property type="entry name" value="PBPb"/>
    <property type="match status" value="1"/>
</dbReference>
<comment type="caution">
    <text evidence="7">The sequence shown here is derived from an EMBL/GenBank/DDBJ whole genome shotgun (WGS) entry which is preliminary data.</text>
</comment>
<evidence type="ECO:0000313" key="7">
    <source>
        <dbReference type="EMBL" id="RTR23011.1"/>
    </source>
</evidence>
<dbReference type="InterPro" id="IPR001638">
    <property type="entry name" value="Solute-binding_3/MltF_N"/>
</dbReference>
<feature type="chain" id="PRO_5019138611" evidence="5">
    <location>
        <begin position="30"/>
        <end position="346"/>
    </location>
</feature>